<evidence type="ECO:0000256" key="1">
    <source>
        <dbReference type="ARBA" id="ARBA00011079"/>
    </source>
</evidence>
<reference evidence="10" key="1">
    <citation type="submission" date="2017-02" db="UniProtKB">
        <authorList>
            <consortium name="WormBaseParasite"/>
        </authorList>
    </citation>
    <scope>IDENTIFICATION</scope>
</reference>
<keyword evidence="3" id="KW-0732">Signal</keyword>
<dbReference type="PANTHER" id="PTHR11010:SF38">
    <property type="entry name" value="LYSOSOMAL PRO-X CARBOXYPEPTIDASE"/>
    <property type="match status" value="1"/>
</dbReference>
<keyword evidence="9" id="KW-1185">Reference proteome</keyword>
<dbReference type="OrthoDB" id="2130629at2759"/>
<proteinExistence type="inferred from homology"/>
<dbReference type="Gene3D" id="1.20.120.980">
    <property type="entry name" value="Serine carboxypeptidase S28, SKS domain"/>
    <property type="match status" value="1"/>
</dbReference>
<dbReference type="SUPFAM" id="SSF53474">
    <property type="entry name" value="alpha/beta-Hydrolases"/>
    <property type="match status" value="1"/>
</dbReference>
<dbReference type="FunFam" id="1.20.120.980:FF:000007">
    <property type="entry name" value="Predicted protein"/>
    <property type="match status" value="1"/>
</dbReference>
<dbReference type="GO" id="GO:0008239">
    <property type="term" value="F:dipeptidyl-peptidase activity"/>
    <property type="evidence" value="ECO:0007669"/>
    <property type="project" value="TreeGrafter"/>
</dbReference>
<dbReference type="InterPro" id="IPR008758">
    <property type="entry name" value="Peptidase_S28"/>
</dbReference>
<evidence type="ECO:0000256" key="4">
    <source>
        <dbReference type="ARBA" id="ARBA00022801"/>
    </source>
</evidence>
<evidence type="ECO:0000313" key="8">
    <source>
        <dbReference type="Proteomes" id="UP000038040"/>
    </source>
</evidence>
<protein>
    <submittedName>
        <fullName evidence="10">Lysosomal Pro-X carboxypeptidase</fullName>
    </submittedName>
</protein>
<dbReference type="PANTHER" id="PTHR11010">
    <property type="entry name" value="PROTEASE S28 PRO-X CARBOXYPEPTIDASE-RELATED"/>
    <property type="match status" value="1"/>
</dbReference>
<evidence type="ECO:0000256" key="3">
    <source>
        <dbReference type="ARBA" id="ARBA00022729"/>
    </source>
</evidence>
<evidence type="ECO:0000313" key="10">
    <source>
        <dbReference type="WBParaSite" id="DME_0000303801-mRNA-1"/>
    </source>
</evidence>
<dbReference type="InterPro" id="IPR029058">
    <property type="entry name" value="AB_hydrolase_fold"/>
</dbReference>
<evidence type="ECO:0000313" key="9">
    <source>
        <dbReference type="Proteomes" id="UP000274756"/>
    </source>
</evidence>
<reference evidence="7 9" key="2">
    <citation type="submission" date="2018-11" db="EMBL/GenBank/DDBJ databases">
        <authorList>
            <consortium name="Pathogen Informatics"/>
        </authorList>
    </citation>
    <scope>NUCLEOTIDE SEQUENCE [LARGE SCALE GENOMIC DNA]</scope>
</reference>
<dbReference type="WBParaSite" id="DME_0000303801-mRNA-1">
    <property type="protein sequence ID" value="DME_0000303801-mRNA-1"/>
    <property type="gene ID" value="DME_0000303801"/>
</dbReference>
<dbReference type="EMBL" id="UYYG01001159">
    <property type="protein sequence ID" value="VDN57224.1"/>
    <property type="molecule type" value="Genomic_DNA"/>
</dbReference>
<sequence>MESKNMTSFSGYEGVLTTQRHYDFKEYWFVAEGHNLVSVPPCKLLLFGRIDQWTASRISNVEYEWEEEWFHGMPIDHFAYTDNRTFALRYLINTQNFVANGPIFFYTGNEGNIEAFAQNTGFMWDNAQNFGAAIVFAEHRFYGKTLPFGNKSFTELDNIGYLSSEQALADFIDVVLYLKKQRIPNAEHSPVIAFGGSYGGMLAAWIRIKYPHIIDGAIASSAPVFWFPNTDVPADIYDRIVTRSFVKFGCNAKVVFSSWNSLDQLAKTESGLNYLNALFNIDKKSEMAHQRDVAYLKSFIRDVFETMAMVNYPYPTNFLQPIPGWPVKVACGYFDGATTDKQLAKALYSVVNLFYNYTGQTESFCINPNVCEYPDDVLGGLSWSWQVCTEMVMQMCSSGLPNDFFQENCPFTVQGIAKQCENQFGKIGYSSRLLRPMWATNNYGDHFPTASNIVFSNGELDPWSGGGWSPSHKTSDSSLIGMIIPDAAHHYDLRGEHELDTKAIKRARKIEKKFIAKWIRQARKHQYKHYK</sequence>
<dbReference type="Pfam" id="PF05577">
    <property type="entry name" value="Peptidase_S28"/>
    <property type="match status" value="1"/>
</dbReference>
<dbReference type="STRING" id="318479.A0A0N4U7R4"/>
<accession>A0A0N4U7R4</accession>
<keyword evidence="2" id="KW-0645">Protease</keyword>
<dbReference type="GO" id="GO:0070008">
    <property type="term" value="F:serine-type exopeptidase activity"/>
    <property type="evidence" value="ECO:0007669"/>
    <property type="project" value="InterPro"/>
</dbReference>
<dbReference type="AlphaFoldDB" id="A0A0N4U7R4"/>
<keyword evidence="6" id="KW-0325">Glycoprotein</keyword>
<evidence type="ECO:0000313" key="7">
    <source>
        <dbReference type="EMBL" id="VDN57224.1"/>
    </source>
</evidence>
<dbReference type="Gene3D" id="3.40.50.1820">
    <property type="entry name" value="alpha/beta hydrolase"/>
    <property type="match status" value="1"/>
</dbReference>
<name>A0A0N4U7R4_DRAME</name>
<evidence type="ECO:0000256" key="2">
    <source>
        <dbReference type="ARBA" id="ARBA00022670"/>
    </source>
</evidence>
<evidence type="ECO:0000256" key="5">
    <source>
        <dbReference type="ARBA" id="ARBA00022825"/>
    </source>
</evidence>
<comment type="similarity">
    <text evidence="1">Belongs to the peptidase S28 family.</text>
</comment>
<dbReference type="InterPro" id="IPR042269">
    <property type="entry name" value="Ser_carbopepase_S28_SKS"/>
</dbReference>
<dbReference type="Proteomes" id="UP000038040">
    <property type="component" value="Unplaced"/>
</dbReference>
<evidence type="ECO:0000256" key="6">
    <source>
        <dbReference type="ARBA" id="ARBA00023180"/>
    </source>
</evidence>
<keyword evidence="5" id="KW-0720">Serine protease</keyword>
<dbReference type="Proteomes" id="UP000274756">
    <property type="component" value="Unassembled WGS sequence"/>
</dbReference>
<dbReference type="GO" id="GO:0006508">
    <property type="term" value="P:proteolysis"/>
    <property type="evidence" value="ECO:0007669"/>
    <property type="project" value="UniProtKB-KW"/>
</dbReference>
<keyword evidence="4" id="KW-0378">Hydrolase</keyword>
<organism evidence="8 10">
    <name type="scientific">Dracunculus medinensis</name>
    <name type="common">Guinea worm</name>
    <dbReference type="NCBI Taxonomy" id="318479"/>
    <lineage>
        <taxon>Eukaryota</taxon>
        <taxon>Metazoa</taxon>
        <taxon>Ecdysozoa</taxon>
        <taxon>Nematoda</taxon>
        <taxon>Chromadorea</taxon>
        <taxon>Rhabditida</taxon>
        <taxon>Spirurina</taxon>
        <taxon>Dracunculoidea</taxon>
        <taxon>Dracunculidae</taxon>
        <taxon>Dracunculus</taxon>
    </lineage>
</organism>
<gene>
    <name evidence="7" type="ORF">DME_LOCUS7197</name>
</gene>